<keyword evidence="1" id="KW-0645">Protease</keyword>
<evidence type="ECO:0000313" key="7">
    <source>
        <dbReference type="EMBL" id="PLW67797.1"/>
    </source>
</evidence>
<evidence type="ECO:0000256" key="2">
    <source>
        <dbReference type="ARBA" id="ARBA00022723"/>
    </source>
</evidence>
<dbReference type="NCBIfam" id="TIGR00608">
    <property type="entry name" value="radc"/>
    <property type="match status" value="1"/>
</dbReference>
<dbReference type="CDD" id="cd08071">
    <property type="entry name" value="MPN_DUF2466"/>
    <property type="match status" value="1"/>
</dbReference>
<keyword evidence="2" id="KW-0479">Metal-binding</keyword>
<keyword evidence="4" id="KW-0862">Zinc</keyword>
<evidence type="ECO:0000259" key="6">
    <source>
        <dbReference type="PROSITE" id="PS50249"/>
    </source>
</evidence>
<dbReference type="InterPro" id="IPR001405">
    <property type="entry name" value="UPF0758"/>
</dbReference>
<evidence type="ECO:0000313" key="8">
    <source>
        <dbReference type="Proteomes" id="UP000235005"/>
    </source>
</evidence>
<dbReference type="Gene3D" id="3.40.140.10">
    <property type="entry name" value="Cytidine Deaminase, domain 2"/>
    <property type="match status" value="1"/>
</dbReference>
<name>A0A2N5WZZ1_9GAMM</name>
<evidence type="ECO:0000256" key="4">
    <source>
        <dbReference type="ARBA" id="ARBA00022833"/>
    </source>
</evidence>
<comment type="caution">
    <text evidence="7">The sequence shown here is derived from an EMBL/GenBank/DDBJ whole genome shotgun (WGS) entry which is preliminary data.</text>
</comment>
<dbReference type="Pfam" id="PF04002">
    <property type="entry name" value="RadC"/>
    <property type="match status" value="1"/>
</dbReference>
<dbReference type="PANTHER" id="PTHR30471">
    <property type="entry name" value="DNA REPAIR PROTEIN RADC"/>
    <property type="match status" value="1"/>
</dbReference>
<dbReference type="PANTHER" id="PTHR30471:SF3">
    <property type="entry name" value="UPF0758 PROTEIN YEES-RELATED"/>
    <property type="match status" value="1"/>
</dbReference>
<dbReference type="InterPro" id="IPR037518">
    <property type="entry name" value="MPN"/>
</dbReference>
<dbReference type="EMBL" id="PKUS01000023">
    <property type="protein sequence ID" value="PLW67797.1"/>
    <property type="molecule type" value="Genomic_DNA"/>
</dbReference>
<dbReference type="InterPro" id="IPR025657">
    <property type="entry name" value="RadC_JAB"/>
</dbReference>
<dbReference type="GO" id="GO:0046872">
    <property type="term" value="F:metal ion binding"/>
    <property type="evidence" value="ECO:0007669"/>
    <property type="project" value="UniProtKB-KW"/>
</dbReference>
<feature type="domain" description="MPN" evidence="6">
    <location>
        <begin position="32"/>
        <end position="154"/>
    </location>
</feature>
<dbReference type="GO" id="GO:0008237">
    <property type="term" value="F:metallopeptidase activity"/>
    <property type="evidence" value="ECO:0007669"/>
    <property type="project" value="UniProtKB-KW"/>
</dbReference>
<dbReference type="InterPro" id="IPR020891">
    <property type="entry name" value="UPF0758_CS"/>
</dbReference>
<dbReference type="AlphaFoldDB" id="A0A2N5WZZ1"/>
<evidence type="ECO:0000256" key="1">
    <source>
        <dbReference type="ARBA" id="ARBA00022670"/>
    </source>
</evidence>
<reference evidence="7 8" key="1">
    <citation type="submission" date="2018-01" db="EMBL/GenBank/DDBJ databases">
        <title>The draft genome sequence of Halioglobus lutimaris HF004.</title>
        <authorList>
            <person name="Du Z.-J."/>
            <person name="Shi M.-J."/>
        </authorList>
    </citation>
    <scope>NUCLEOTIDE SEQUENCE [LARGE SCALE GENOMIC DNA]</scope>
    <source>
        <strain evidence="7 8">HF004</strain>
    </source>
</reference>
<proteinExistence type="predicted"/>
<dbReference type="PROSITE" id="PS50249">
    <property type="entry name" value="MPN"/>
    <property type="match status" value="1"/>
</dbReference>
<dbReference type="GO" id="GO:0006508">
    <property type="term" value="P:proteolysis"/>
    <property type="evidence" value="ECO:0007669"/>
    <property type="project" value="UniProtKB-KW"/>
</dbReference>
<sequence>MKMDAFNYDSQDEVIAAAIRFVEERATYTTETLQSPRASKDILRLRIGDKEREIFCVLYLNNQHQLLKVDELFMGTIDGAAVYPREIAKAALAHNAAAVILGHNHPSGITEPSSADRRITERIVSALGLLDIRVLDHVIVSTNSTFSFAEEGLL</sequence>
<keyword evidence="3" id="KW-0378">Hydrolase</keyword>
<keyword evidence="8" id="KW-1185">Reference proteome</keyword>
<evidence type="ECO:0000256" key="3">
    <source>
        <dbReference type="ARBA" id="ARBA00022801"/>
    </source>
</evidence>
<dbReference type="PROSITE" id="PS01302">
    <property type="entry name" value="UPF0758"/>
    <property type="match status" value="1"/>
</dbReference>
<organism evidence="7 8">
    <name type="scientific">Pseudohalioglobus lutimaris</name>
    <dbReference type="NCBI Taxonomy" id="1737061"/>
    <lineage>
        <taxon>Bacteria</taxon>
        <taxon>Pseudomonadati</taxon>
        <taxon>Pseudomonadota</taxon>
        <taxon>Gammaproteobacteria</taxon>
        <taxon>Cellvibrionales</taxon>
        <taxon>Halieaceae</taxon>
        <taxon>Pseudohalioglobus</taxon>
    </lineage>
</organism>
<evidence type="ECO:0000256" key="5">
    <source>
        <dbReference type="ARBA" id="ARBA00023049"/>
    </source>
</evidence>
<protein>
    <recommendedName>
        <fullName evidence="6">MPN domain-containing protein</fullName>
    </recommendedName>
</protein>
<accession>A0A2N5WZZ1</accession>
<dbReference type="RefSeq" id="WP_101518565.1">
    <property type="nucleotide sequence ID" value="NZ_PKUS01000023.1"/>
</dbReference>
<keyword evidence="5" id="KW-0482">Metalloprotease</keyword>
<dbReference type="Proteomes" id="UP000235005">
    <property type="component" value="Unassembled WGS sequence"/>
</dbReference>
<dbReference type="OrthoDB" id="9804482at2"/>
<gene>
    <name evidence="7" type="ORF">C0039_15375</name>
</gene>